<keyword evidence="11" id="KW-0739">Sodium transport</keyword>
<comment type="caution">
    <text evidence="15">The sequence shown here is derived from an EMBL/GenBank/DDBJ whole genome shotgun (WGS) entry which is preliminary data.</text>
</comment>
<evidence type="ECO:0000256" key="8">
    <source>
        <dbReference type="ARBA" id="ARBA00023053"/>
    </source>
</evidence>
<dbReference type="RefSeq" id="WP_157677287.1">
    <property type="nucleotide sequence ID" value="NZ_CP022121.1"/>
</dbReference>
<dbReference type="Proteomes" id="UP001524944">
    <property type="component" value="Unassembled WGS sequence"/>
</dbReference>
<comment type="subcellular location">
    <subcellularLocation>
        <location evidence="1">Cell membrane</location>
        <topology evidence="1">Multi-pass membrane protein</topology>
    </subcellularLocation>
</comment>
<proteinExistence type="inferred from homology"/>
<evidence type="ECO:0000256" key="10">
    <source>
        <dbReference type="ARBA" id="ARBA00023136"/>
    </source>
</evidence>
<comment type="catalytic activity">
    <reaction evidence="12">
        <text>L-proline(in) + Na(+)(in) = L-proline(out) + Na(+)(out)</text>
        <dbReference type="Rhea" id="RHEA:28967"/>
        <dbReference type="ChEBI" id="CHEBI:29101"/>
        <dbReference type="ChEBI" id="CHEBI:60039"/>
    </reaction>
</comment>
<evidence type="ECO:0000256" key="13">
    <source>
        <dbReference type="RuleBase" id="RU362091"/>
    </source>
</evidence>
<dbReference type="Pfam" id="PF00474">
    <property type="entry name" value="SSF"/>
    <property type="match status" value="1"/>
</dbReference>
<organism evidence="15 16">
    <name type="scientific">Dehalobacterium formicoaceticum</name>
    <dbReference type="NCBI Taxonomy" id="51515"/>
    <lineage>
        <taxon>Bacteria</taxon>
        <taxon>Bacillati</taxon>
        <taxon>Bacillota</taxon>
        <taxon>Clostridia</taxon>
        <taxon>Eubacteriales</taxon>
        <taxon>Peptococcaceae</taxon>
        <taxon>Dehalobacterium</taxon>
    </lineage>
</organism>
<keyword evidence="8" id="KW-0915">Sodium</keyword>
<feature type="transmembrane region" description="Helical" evidence="14">
    <location>
        <begin position="438"/>
        <end position="456"/>
    </location>
</feature>
<evidence type="ECO:0000256" key="9">
    <source>
        <dbReference type="ARBA" id="ARBA00023065"/>
    </source>
</evidence>
<evidence type="ECO:0000313" key="15">
    <source>
        <dbReference type="EMBL" id="MCR6547035.1"/>
    </source>
</evidence>
<evidence type="ECO:0000256" key="12">
    <source>
        <dbReference type="ARBA" id="ARBA00033708"/>
    </source>
</evidence>
<feature type="transmembrane region" description="Helical" evidence="14">
    <location>
        <begin position="46"/>
        <end position="64"/>
    </location>
</feature>
<evidence type="ECO:0000256" key="1">
    <source>
        <dbReference type="ARBA" id="ARBA00004651"/>
    </source>
</evidence>
<protein>
    <submittedName>
        <fullName evidence="15">Sodium:solute symporter family protein</fullName>
    </submittedName>
</protein>
<dbReference type="PROSITE" id="PS50283">
    <property type="entry name" value="NA_SOLUT_SYMP_3"/>
    <property type="match status" value="1"/>
</dbReference>
<dbReference type="Gene3D" id="1.20.1730.10">
    <property type="entry name" value="Sodium/glucose cotransporter"/>
    <property type="match status" value="1"/>
</dbReference>
<dbReference type="PANTHER" id="PTHR48086:SF3">
    <property type="entry name" value="SODIUM_PROLINE SYMPORTER"/>
    <property type="match status" value="1"/>
</dbReference>
<keyword evidence="16" id="KW-1185">Reference proteome</keyword>
<feature type="transmembrane region" description="Helical" evidence="14">
    <location>
        <begin position="383"/>
        <end position="401"/>
    </location>
</feature>
<evidence type="ECO:0000313" key="16">
    <source>
        <dbReference type="Proteomes" id="UP001524944"/>
    </source>
</evidence>
<keyword evidence="9" id="KW-0406">Ion transport</keyword>
<name>A0ABT1Y818_9FIRM</name>
<gene>
    <name evidence="15" type="ORF">NVS47_16215</name>
</gene>
<dbReference type="InterPro" id="IPR038377">
    <property type="entry name" value="Na/Glc_symporter_sf"/>
</dbReference>
<dbReference type="CDD" id="cd10322">
    <property type="entry name" value="SLC5sbd"/>
    <property type="match status" value="1"/>
</dbReference>
<feature type="transmembrane region" description="Helical" evidence="14">
    <location>
        <begin position="84"/>
        <end position="102"/>
    </location>
</feature>
<feature type="transmembrane region" description="Helical" evidence="14">
    <location>
        <begin position="158"/>
        <end position="180"/>
    </location>
</feature>
<evidence type="ECO:0000256" key="14">
    <source>
        <dbReference type="SAM" id="Phobius"/>
    </source>
</evidence>
<keyword evidence="6" id="KW-0769">Symport</keyword>
<keyword evidence="10 14" id="KW-0472">Membrane</keyword>
<evidence type="ECO:0000256" key="5">
    <source>
        <dbReference type="ARBA" id="ARBA00022692"/>
    </source>
</evidence>
<evidence type="ECO:0000256" key="4">
    <source>
        <dbReference type="ARBA" id="ARBA00022475"/>
    </source>
</evidence>
<accession>A0ABT1Y818</accession>
<feature type="transmembrane region" description="Helical" evidence="14">
    <location>
        <begin position="407"/>
        <end position="431"/>
    </location>
</feature>
<feature type="transmembrane region" description="Helical" evidence="14">
    <location>
        <begin position="6"/>
        <end position="25"/>
    </location>
</feature>
<evidence type="ECO:0000256" key="11">
    <source>
        <dbReference type="ARBA" id="ARBA00023201"/>
    </source>
</evidence>
<evidence type="ECO:0000256" key="6">
    <source>
        <dbReference type="ARBA" id="ARBA00022847"/>
    </source>
</evidence>
<comment type="similarity">
    <text evidence="2 13">Belongs to the sodium:solute symporter (SSF) (TC 2.A.21) family.</text>
</comment>
<keyword evidence="4" id="KW-1003">Cell membrane</keyword>
<feature type="transmembrane region" description="Helical" evidence="14">
    <location>
        <begin position="339"/>
        <end position="363"/>
    </location>
</feature>
<feature type="transmembrane region" description="Helical" evidence="14">
    <location>
        <begin position="285"/>
        <end position="305"/>
    </location>
</feature>
<dbReference type="EMBL" id="JANPWE010000019">
    <property type="protein sequence ID" value="MCR6547035.1"/>
    <property type="molecule type" value="Genomic_DNA"/>
</dbReference>
<dbReference type="InterPro" id="IPR050277">
    <property type="entry name" value="Sodium:Solute_Symporter"/>
</dbReference>
<dbReference type="PANTHER" id="PTHR48086">
    <property type="entry name" value="SODIUM/PROLINE SYMPORTER-RELATED"/>
    <property type="match status" value="1"/>
</dbReference>
<feature type="transmembrane region" description="Helical" evidence="14">
    <location>
        <begin position="192"/>
        <end position="225"/>
    </location>
</feature>
<keyword evidence="3" id="KW-0813">Transport</keyword>
<keyword evidence="7 14" id="KW-1133">Transmembrane helix</keyword>
<reference evidence="15 16" key="1">
    <citation type="submission" date="2022-08" db="EMBL/GenBank/DDBJ databases">
        <title>Proteogenomics of the novel Dehalobacterium formicoaceticum strain EZ94 highlights a key role of methyltransferases during anaerobic dichloromethane degradation.</title>
        <authorList>
            <person name="Wasmund K."/>
        </authorList>
    </citation>
    <scope>NUCLEOTIDE SEQUENCE [LARGE SCALE GENOMIC DNA]</scope>
    <source>
        <strain evidence="15 16">EZ94</strain>
    </source>
</reference>
<sequence>MLSGSTVWIIFLTYMAALLGLGFYANWKEKNRSAKDYFTAGGQINWFVLVMTYVAALMSTWVFFAGPGGYYRGGLTFFLSELSYIPLYPIIMYFVMNKVWLLNTQRGYTTPADLYDDRFRSPALRVILGLLFFFVSLPYVSSIFIACAKAAQVASGGAVSYNAVIIVVGIGTLIFVSVGGMKSVAWADTAQGWLFIIALWAIGISALSVGFGGSVTNLVSAVWQSTPSWFSYPGPNEWVPYAARLGYPLSCAIGWTIMLPHVFIRSGYSGENLKSQQRLQYLVPILQTVVWTGVMFIGLLAVGLVPGLSGSDTELIIPYLINTVVASQGAGFAQVLMTLFILGALAVGLSTANGFLLVSGSIISHDILGKTFKLQADPKKQMLISRIVIVVLGLACMWIAMDPPELIWTLIMFAIAMVMPIFPILICAIYWKRATAPAAVIASVAGIITVLLTYKLGFGGNWYGFFGMVVAAVLMFVVSLMTKPTDDKVLDEFYGSLKKAEKIHYVD</sequence>
<feature type="transmembrane region" description="Helical" evidence="14">
    <location>
        <begin position="245"/>
        <end position="264"/>
    </location>
</feature>
<evidence type="ECO:0000256" key="3">
    <source>
        <dbReference type="ARBA" id="ARBA00022448"/>
    </source>
</evidence>
<feature type="transmembrane region" description="Helical" evidence="14">
    <location>
        <begin position="123"/>
        <end position="146"/>
    </location>
</feature>
<evidence type="ECO:0000256" key="2">
    <source>
        <dbReference type="ARBA" id="ARBA00006434"/>
    </source>
</evidence>
<keyword evidence="5 14" id="KW-0812">Transmembrane</keyword>
<feature type="transmembrane region" description="Helical" evidence="14">
    <location>
        <begin position="462"/>
        <end position="481"/>
    </location>
</feature>
<dbReference type="InterPro" id="IPR001734">
    <property type="entry name" value="Na/solute_symporter"/>
</dbReference>
<evidence type="ECO:0000256" key="7">
    <source>
        <dbReference type="ARBA" id="ARBA00022989"/>
    </source>
</evidence>